<dbReference type="Gene3D" id="3.40.50.1820">
    <property type="entry name" value="alpha/beta hydrolase"/>
    <property type="match status" value="1"/>
</dbReference>
<dbReference type="NCBIfam" id="TIGR03502">
    <property type="entry name" value="lipase_Pla1_cef"/>
    <property type="match status" value="1"/>
</dbReference>
<sequence>MKKLVLSLAITSALGLTACDDTTLADVQTDTASQRSELQAAAVAKATTPRISVVFNPSAGEISVPNDLLFSGSTDGTLEMPSETAAKAAGEEVDFSNPQSAIGALDGWGTQNSFTIALDYSSASDVTIDPASLMVPGAVELYKVEKFPSLTDADCMDPAKSGLLCKGEEKLTFGVDFVATLSGGSIAVVPLKPFEGGASYVAVLTDKVMDSNGNSLLPSSTYSSIKADINTSPIVLPSLTADQLNSTQAGIRLLQTMINNFEDVLEGDLGADGASIVYTQAFTVQSAGLPAADPLQVVKKLNGQTFGAMAAADPTSVVMPMAQAMATVGVDGEGNPIQAPVTVAMALAQAGAIPADPMSQAYMVYNTANLFGSSVELPYYLEDGVDALTTRWKAMCDSGATLSGLSDEQKAALAAGAGDNHEMCVQLGLADFGVDTARHLTKYNPIPAVQSVKEVPVQITVPNIDNANMVRPAFGLMDPLVKPEAGWPVVILQHGITSKKEDMLAATGILSAMGFVTVAIDHPLHGERGFVVEVEGMDPIVVNASSGVPGNNPTAYLNLQSLLSARDNVRQSVADGLKLRLAINGLADFTNPMAPDVNVIDTSNVHYLGHSLGAITGVDFTAVANTPTGNEALDGLYKINSSVLSNPGGGVANFLVESKAFGPLVQASVIYGLGNELTAALAANLEPAAFGAIVAANPEQCGPALDANYNVVDQNVALVCAYQALQASATEEQQAAMQAGFASFSFAAQTVLDAGDPTNYAGLLKQTGTPVLVYEMVGDEGSETAGLGLNPSDLVVPNSVSTNFIAGTSGLEKSLELTKVTNCGMSETGFQSIVEFKYGAHSTILSPATALPMPYPSLYSAVNAETLIMAGTFFGSNGKLINISSTAIGAGIIEGLEENACEAPAP</sequence>
<keyword evidence="1" id="KW-0732">Signal</keyword>
<dbReference type="SUPFAM" id="SSF53474">
    <property type="entry name" value="alpha/beta-Hydrolases"/>
    <property type="match status" value="2"/>
</dbReference>
<dbReference type="InterPro" id="IPR020009">
    <property type="entry name" value="VolA/Pla-1/cef"/>
</dbReference>
<evidence type="ECO:0000313" key="4">
    <source>
        <dbReference type="Proteomes" id="UP000439994"/>
    </source>
</evidence>
<dbReference type="OrthoDB" id="5477453at2"/>
<name>A0A6N8F6H5_9GAMM</name>
<evidence type="ECO:0000259" key="2">
    <source>
        <dbReference type="Pfam" id="PF12262"/>
    </source>
</evidence>
<protein>
    <recommendedName>
        <fullName evidence="2">Bacterial virulence factor lipase N-terminal domain-containing protein</fullName>
    </recommendedName>
</protein>
<comment type="caution">
    <text evidence="3">The sequence shown here is derived from an EMBL/GenBank/DDBJ whole genome shotgun (WGS) entry which is preliminary data.</text>
</comment>
<accession>A0A6N8F6H5</accession>
<dbReference type="InterPro" id="IPR025920">
    <property type="entry name" value="Lipase_bact_N"/>
</dbReference>
<organism evidence="3 4">
    <name type="scientific">Psychrosphaera haliotis</name>
    <dbReference type="NCBI Taxonomy" id="555083"/>
    <lineage>
        <taxon>Bacteria</taxon>
        <taxon>Pseudomonadati</taxon>
        <taxon>Pseudomonadota</taxon>
        <taxon>Gammaproteobacteria</taxon>
        <taxon>Alteromonadales</taxon>
        <taxon>Pseudoalteromonadaceae</taxon>
        <taxon>Psychrosphaera</taxon>
    </lineage>
</organism>
<evidence type="ECO:0000256" key="1">
    <source>
        <dbReference type="SAM" id="SignalP"/>
    </source>
</evidence>
<reference evidence="3 4" key="1">
    <citation type="submission" date="2019-11" db="EMBL/GenBank/DDBJ databases">
        <title>P. haliotis isolates from Z. marina roots.</title>
        <authorList>
            <person name="Cohen M."/>
            <person name="Jospin G."/>
            <person name="Eisen J.A."/>
            <person name="Coil D.A."/>
        </authorList>
    </citation>
    <scope>NUCLEOTIDE SEQUENCE [LARGE SCALE GENOMIC DNA]</scope>
    <source>
        <strain evidence="3 4">UCD-MCMsp1aY</strain>
    </source>
</reference>
<gene>
    <name evidence="3" type="ORF">GNP35_04085</name>
</gene>
<keyword evidence="4" id="KW-1185">Reference proteome</keyword>
<feature type="signal peptide" evidence="1">
    <location>
        <begin position="1"/>
        <end position="18"/>
    </location>
</feature>
<feature type="chain" id="PRO_5026951131" description="Bacterial virulence factor lipase N-terminal domain-containing protein" evidence="1">
    <location>
        <begin position="19"/>
        <end position="906"/>
    </location>
</feature>
<evidence type="ECO:0000313" key="3">
    <source>
        <dbReference type="EMBL" id="MUH71734.1"/>
    </source>
</evidence>
<proteinExistence type="predicted"/>
<dbReference type="Pfam" id="PF12262">
    <property type="entry name" value="Lipase_bact_N"/>
    <property type="match status" value="1"/>
</dbReference>
<dbReference type="EMBL" id="WOCD01000002">
    <property type="protein sequence ID" value="MUH71734.1"/>
    <property type="molecule type" value="Genomic_DNA"/>
</dbReference>
<dbReference type="InterPro" id="IPR029058">
    <property type="entry name" value="AB_hydrolase_fold"/>
</dbReference>
<dbReference type="PROSITE" id="PS51257">
    <property type="entry name" value="PROKAR_LIPOPROTEIN"/>
    <property type="match status" value="1"/>
</dbReference>
<dbReference type="RefSeq" id="WP_155694773.1">
    <property type="nucleotide sequence ID" value="NZ_WOCD01000002.1"/>
</dbReference>
<dbReference type="AlphaFoldDB" id="A0A6N8F6H5"/>
<feature type="domain" description="Bacterial virulence factor lipase N-terminal" evidence="2">
    <location>
        <begin position="59"/>
        <end position="288"/>
    </location>
</feature>
<dbReference type="Proteomes" id="UP000439994">
    <property type="component" value="Unassembled WGS sequence"/>
</dbReference>